<protein>
    <submittedName>
        <fullName evidence="3">Rho-GAP domain-containing protein</fullName>
    </submittedName>
</protein>
<gene>
    <name evidence="1" type="ORF">OFLC_LOCUS15738</name>
</gene>
<dbReference type="AlphaFoldDB" id="A0A183I7M6"/>
<organism evidence="3">
    <name type="scientific">Onchocerca flexuosa</name>
    <dbReference type="NCBI Taxonomy" id="387005"/>
    <lineage>
        <taxon>Eukaryota</taxon>
        <taxon>Metazoa</taxon>
        <taxon>Ecdysozoa</taxon>
        <taxon>Nematoda</taxon>
        <taxon>Chromadorea</taxon>
        <taxon>Rhabditida</taxon>
        <taxon>Spirurina</taxon>
        <taxon>Spiruromorpha</taxon>
        <taxon>Filarioidea</taxon>
        <taxon>Onchocercidae</taxon>
        <taxon>Onchocerca</taxon>
    </lineage>
</organism>
<evidence type="ECO:0000313" key="1">
    <source>
        <dbReference type="EMBL" id="VDP23542.1"/>
    </source>
</evidence>
<name>A0A183I7M6_9BILA</name>
<dbReference type="WBParaSite" id="OFLC_0001575101-mRNA-1">
    <property type="protein sequence ID" value="OFLC_0001575101-mRNA-1"/>
    <property type="gene ID" value="OFLC_0001575101"/>
</dbReference>
<keyword evidence="2" id="KW-1185">Reference proteome</keyword>
<evidence type="ECO:0000313" key="3">
    <source>
        <dbReference type="WBParaSite" id="OFLC_0001575101-mRNA-1"/>
    </source>
</evidence>
<dbReference type="Proteomes" id="UP000267606">
    <property type="component" value="Unassembled WGS sequence"/>
</dbReference>
<dbReference type="STRING" id="387005.A0A183I7M6"/>
<accession>A0A183I7M6</accession>
<proteinExistence type="predicted"/>
<reference evidence="1 2" key="2">
    <citation type="submission" date="2018-11" db="EMBL/GenBank/DDBJ databases">
        <authorList>
            <consortium name="Pathogen Informatics"/>
        </authorList>
    </citation>
    <scope>NUCLEOTIDE SEQUENCE [LARGE SCALE GENOMIC DNA]</scope>
</reference>
<evidence type="ECO:0000313" key="2">
    <source>
        <dbReference type="Proteomes" id="UP000267606"/>
    </source>
</evidence>
<reference evidence="3" key="1">
    <citation type="submission" date="2016-06" db="UniProtKB">
        <authorList>
            <consortium name="WormBaseParasite"/>
        </authorList>
    </citation>
    <scope>IDENTIFICATION</scope>
</reference>
<sequence length="105" mass="11836">MAINIFTDRLMQHFDNILFCRVGIRMDKEDECDNMSCFNLVPSVYLSVLSDCIPPMLDLALKGHTGMVDISNPTPLDDYDFRELCNQGNRPDGGASVKIVCSFNR</sequence>
<dbReference type="EMBL" id="UZAJ01042742">
    <property type="protein sequence ID" value="VDP23542.1"/>
    <property type="molecule type" value="Genomic_DNA"/>
</dbReference>